<dbReference type="SMART" id="SM00530">
    <property type="entry name" value="HTH_XRE"/>
    <property type="match status" value="1"/>
</dbReference>
<keyword evidence="1" id="KW-0238">DNA-binding</keyword>
<dbReference type="SUPFAM" id="SSF47413">
    <property type="entry name" value="lambda repressor-like DNA-binding domains"/>
    <property type="match status" value="1"/>
</dbReference>
<dbReference type="AlphaFoldDB" id="A0A2K9P169"/>
<reference evidence="3 4" key="1">
    <citation type="submission" date="2017-04" db="EMBL/GenBank/DDBJ databases">
        <title>Monoglobus pectinilyticus 14 draft genome.</title>
        <authorList>
            <person name="Kim C."/>
            <person name="Rosendale D.I."/>
            <person name="Kelly W.J."/>
            <person name="Tannock G.W."/>
            <person name="Patchett M.L."/>
            <person name="Jordens J.Z."/>
        </authorList>
    </citation>
    <scope>NUCLEOTIDE SEQUENCE [LARGE SCALE GENOMIC DNA]</scope>
    <source>
        <strain evidence="3 4">14</strain>
    </source>
</reference>
<dbReference type="RefSeq" id="WP_102365260.1">
    <property type="nucleotide sequence ID" value="NZ_CP020991.1"/>
</dbReference>
<dbReference type="Proteomes" id="UP000235589">
    <property type="component" value="Chromosome"/>
</dbReference>
<sequence length="118" mass="13830">MKIVGERLRTLRDSIKLSQTKLANIIGTTQACINRYETDVSSPPLTVLLWYADYFDISLDYIFGRTDQPQGKLYEYHPKIEKNSEEMRQFVEMCFDPNSPMNDRLKQTLIDMLGEMKK</sequence>
<name>A0A2K9P169_9FIRM</name>
<dbReference type="PANTHER" id="PTHR46558">
    <property type="entry name" value="TRACRIPTIONAL REGULATORY PROTEIN-RELATED-RELATED"/>
    <property type="match status" value="1"/>
</dbReference>
<dbReference type="KEGG" id="mpec:B9O19_00839"/>
<dbReference type="PROSITE" id="PS50943">
    <property type="entry name" value="HTH_CROC1"/>
    <property type="match status" value="1"/>
</dbReference>
<accession>A0A2K9P169</accession>
<dbReference type="EMBL" id="CP020991">
    <property type="protein sequence ID" value="AUO19016.1"/>
    <property type="molecule type" value="Genomic_DNA"/>
</dbReference>
<dbReference type="OrthoDB" id="8115576at2"/>
<feature type="domain" description="HTH cro/C1-type" evidence="2">
    <location>
        <begin position="8"/>
        <end position="62"/>
    </location>
</feature>
<gene>
    <name evidence="3" type="ORF">B9O19_00839</name>
</gene>
<dbReference type="PROSITE" id="PS51257">
    <property type="entry name" value="PROKAR_LIPOPROTEIN"/>
    <property type="match status" value="1"/>
</dbReference>
<dbReference type="GO" id="GO:0003677">
    <property type="term" value="F:DNA binding"/>
    <property type="evidence" value="ECO:0007669"/>
    <property type="project" value="UniProtKB-KW"/>
</dbReference>
<evidence type="ECO:0000256" key="1">
    <source>
        <dbReference type="ARBA" id="ARBA00023125"/>
    </source>
</evidence>
<dbReference type="GeneID" id="98062259"/>
<organism evidence="3 4">
    <name type="scientific">Monoglobus pectinilyticus</name>
    <dbReference type="NCBI Taxonomy" id="1981510"/>
    <lineage>
        <taxon>Bacteria</taxon>
        <taxon>Bacillati</taxon>
        <taxon>Bacillota</taxon>
        <taxon>Clostridia</taxon>
        <taxon>Monoglobales</taxon>
        <taxon>Monoglobaceae</taxon>
        <taxon>Monoglobus</taxon>
    </lineage>
</organism>
<keyword evidence="4" id="KW-1185">Reference proteome</keyword>
<evidence type="ECO:0000259" key="2">
    <source>
        <dbReference type="PROSITE" id="PS50943"/>
    </source>
</evidence>
<protein>
    <submittedName>
        <fullName evidence="3">Helix-turn-helix domain protein</fullName>
    </submittedName>
</protein>
<evidence type="ECO:0000313" key="3">
    <source>
        <dbReference type="EMBL" id="AUO19016.1"/>
    </source>
</evidence>
<evidence type="ECO:0000313" key="4">
    <source>
        <dbReference type="Proteomes" id="UP000235589"/>
    </source>
</evidence>
<dbReference type="InterPro" id="IPR001387">
    <property type="entry name" value="Cro/C1-type_HTH"/>
</dbReference>
<proteinExistence type="predicted"/>
<dbReference type="Gene3D" id="1.10.260.40">
    <property type="entry name" value="lambda repressor-like DNA-binding domains"/>
    <property type="match status" value="1"/>
</dbReference>
<dbReference type="CDD" id="cd00093">
    <property type="entry name" value="HTH_XRE"/>
    <property type="match status" value="1"/>
</dbReference>
<dbReference type="InterPro" id="IPR010982">
    <property type="entry name" value="Lambda_DNA-bd_dom_sf"/>
</dbReference>
<dbReference type="PANTHER" id="PTHR46558:SF11">
    <property type="entry name" value="HTH-TYPE TRANSCRIPTIONAL REGULATOR XRE"/>
    <property type="match status" value="1"/>
</dbReference>
<dbReference type="Pfam" id="PF01381">
    <property type="entry name" value="HTH_3"/>
    <property type="match status" value="1"/>
</dbReference>